<proteinExistence type="predicted"/>
<evidence type="ECO:0000313" key="3">
    <source>
        <dbReference type="Proteomes" id="UP000318937"/>
    </source>
</evidence>
<evidence type="ECO:0000313" key="2">
    <source>
        <dbReference type="EMBL" id="TQR17991.1"/>
    </source>
</evidence>
<gene>
    <name evidence="2" type="ORF">FG383_03435</name>
</gene>
<dbReference type="Pfam" id="PF14300">
    <property type="entry name" value="DMP19"/>
    <property type="match status" value="1"/>
</dbReference>
<feature type="domain" description="DNA mimic protein DMP19 C-terminal" evidence="1">
    <location>
        <begin position="34"/>
        <end position="139"/>
    </location>
</feature>
<comment type="caution">
    <text evidence="2">The sequence shown here is derived from an EMBL/GenBank/DDBJ whole genome shotgun (WGS) entry which is preliminary data.</text>
</comment>
<accession>A0A544TKL5</accession>
<dbReference type="EMBL" id="VDGG01000005">
    <property type="protein sequence ID" value="TQR17991.1"/>
    <property type="molecule type" value="Genomic_DNA"/>
</dbReference>
<dbReference type="OrthoDB" id="2863289at2"/>
<evidence type="ECO:0000259" key="1">
    <source>
        <dbReference type="Pfam" id="PF14300"/>
    </source>
</evidence>
<sequence>MKRKDLLNTNDIWNAMITLIGEYGYSTENKVLNETFIVFQYYSELESGGHEILFTWFSQHIEKVGITIYLQELINILEKIGAHDYALIEKNYGEEMWRKFVALENGEIEENEFYRVIEKADNEYNKLNGKLGELLEPYFMRIHTDLMDVVED</sequence>
<dbReference type="Proteomes" id="UP000318937">
    <property type="component" value="Unassembled WGS sequence"/>
</dbReference>
<protein>
    <recommendedName>
        <fullName evidence="1">DNA mimic protein DMP19 C-terminal domain-containing protein</fullName>
    </recommendedName>
</protein>
<name>A0A544TKL5_9BACI</name>
<keyword evidence="3" id="KW-1185">Reference proteome</keyword>
<dbReference type="AlphaFoldDB" id="A0A544TKL5"/>
<dbReference type="InterPro" id="IPR025402">
    <property type="entry name" value="DMP19_C"/>
</dbReference>
<organism evidence="2 3">
    <name type="scientific">Psychrobacillus soli</name>
    <dbReference type="NCBI Taxonomy" id="1543965"/>
    <lineage>
        <taxon>Bacteria</taxon>
        <taxon>Bacillati</taxon>
        <taxon>Bacillota</taxon>
        <taxon>Bacilli</taxon>
        <taxon>Bacillales</taxon>
        <taxon>Bacillaceae</taxon>
        <taxon>Psychrobacillus</taxon>
    </lineage>
</organism>
<reference evidence="2 3" key="1">
    <citation type="submission" date="2019-05" db="EMBL/GenBank/DDBJ databases">
        <title>Psychrobacillus vulpis sp. nov., a new species isolated from feces of a red fox that inhabits in The Tablas de Daimiel Natural Park, Albacete, Spain.</title>
        <authorList>
            <person name="Rodriguez M."/>
            <person name="Reina J.C."/>
            <person name="Bejar V."/>
            <person name="Llamas I."/>
        </authorList>
    </citation>
    <scope>NUCLEOTIDE SEQUENCE [LARGE SCALE GENOMIC DNA]</scope>
    <source>
        <strain evidence="2 3">NHI-2</strain>
    </source>
</reference>